<proteinExistence type="predicted"/>
<reference evidence="1" key="1">
    <citation type="submission" date="2018-10" db="EMBL/GenBank/DDBJ databases">
        <title>Hidden diversity of soil giant viruses.</title>
        <authorList>
            <person name="Schulz F."/>
            <person name="Alteio L."/>
            <person name="Goudeau D."/>
            <person name="Ryan E.M."/>
            <person name="Malmstrom R.R."/>
            <person name="Blanchard J."/>
            <person name="Woyke T."/>
        </authorList>
    </citation>
    <scope>NUCLEOTIDE SEQUENCE</scope>
    <source>
        <strain evidence="1">HAV1</strain>
    </source>
</reference>
<accession>A0A3G5A455</accession>
<gene>
    <name evidence="1" type="ORF">Harvfovirus3_48</name>
</gene>
<protein>
    <submittedName>
        <fullName evidence="1">Uncharacterized protein</fullName>
    </submittedName>
</protein>
<dbReference type="EMBL" id="MK072245">
    <property type="protein sequence ID" value="AYV80603.1"/>
    <property type="molecule type" value="Genomic_DNA"/>
</dbReference>
<organism evidence="1">
    <name type="scientific">Harvfovirus sp</name>
    <dbReference type="NCBI Taxonomy" id="2487768"/>
    <lineage>
        <taxon>Viruses</taxon>
        <taxon>Varidnaviria</taxon>
        <taxon>Bamfordvirae</taxon>
        <taxon>Nucleocytoviricota</taxon>
        <taxon>Megaviricetes</taxon>
        <taxon>Imitervirales</taxon>
        <taxon>Mimiviridae</taxon>
        <taxon>Klosneuvirinae</taxon>
    </lineage>
</organism>
<name>A0A3G5A455_9VIRU</name>
<evidence type="ECO:0000313" key="1">
    <source>
        <dbReference type="EMBL" id="AYV80603.1"/>
    </source>
</evidence>
<sequence length="97" mass="11820">MNIELKKYLLPELIKIIDEYIEGTIKFNICLWELKVRSYQKSTKYYDKHVLHPSSFTKKNLWSRGFQFISFFRTNLLSEIESHELYFPKVNIQCEKH</sequence>